<evidence type="ECO:0000313" key="3">
    <source>
        <dbReference type="EMBL" id="EIJ43178.1"/>
    </source>
</evidence>
<dbReference type="eggNOG" id="COG5493">
    <property type="taxonomic scope" value="Bacteria"/>
</dbReference>
<feature type="domain" description="DUF8196" evidence="2">
    <location>
        <begin position="95"/>
        <end position="195"/>
    </location>
</feature>
<gene>
    <name evidence="3" type="ORF">BegalDRAFT_2324</name>
</gene>
<organism evidence="3 4">
    <name type="scientific">Beggiatoa alba B18LD</name>
    <dbReference type="NCBI Taxonomy" id="395493"/>
    <lineage>
        <taxon>Bacteria</taxon>
        <taxon>Pseudomonadati</taxon>
        <taxon>Pseudomonadota</taxon>
        <taxon>Gammaproteobacteria</taxon>
        <taxon>Thiotrichales</taxon>
        <taxon>Thiotrichaceae</taxon>
        <taxon>Beggiatoa</taxon>
    </lineage>
</organism>
<sequence length="209" mass="24070">MSNAQEIWELFRETTLKFQETDRQFKETDRKIQELRKSLAEERQATREQLQEYTRAAEQRSKELDKKIGALSNRLGEFVEGLIKPSVVQLFQERGIDVHVVTRDVEANNPKLGLATQIDLLVINGDCCILIEVKSHLSQDDVDEHMERMEKFKPLFPQYKTHKVLGAVAGIVISDNVAKYAYRKGFFVITQKSDTAVILNDAQFQAKAW</sequence>
<protein>
    <recommendedName>
        <fullName evidence="2">DUF8196 domain-containing protein</fullName>
    </recommendedName>
</protein>
<keyword evidence="1" id="KW-0175">Coiled coil</keyword>
<reference evidence="3 4" key="1">
    <citation type="submission" date="2011-11" db="EMBL/GenBank/DDBJ databases">
        <title>Improved High-Quality Draft sequence of Beggiatoa alba B18lD.</title>
        <authorList>
            <consortium name="US DOE Joint Genome Institute"/>
            <person name="Lucas S."/>
            <person name="Han J."/>
            <person name="Lapidus A."/>
            <person name="Cheng J.-F."/>
            <person name="Goodwin L."/>
            <person name="Pitluck S."/>
            <person name="Peters L."/>
            <person name="Mikhailova N."/>
            <person name="Held B."/>
            <person name="Detter J.C."/>
            <person name="Han C."/>
            <person name="Tapia R."/>
            <person name="Land M."/>
            <person name="Hauser L."/>
            <person name="Kyrpides N."/>
            <person name="Ivanova N."/>
            <person name="Pagani I."/>
            <person name="Samuel K."/>
            <person name="Teske A."/>
            <person name="Mueller J."/>
            <person name="Woyke T."/>
        </authorList>
    </citation>
    <scope>NUCLEOTIDE SEQUENCE [LARGE SCALE GENOMIC DNA]</scope>
    <source>
        <strain evidence="3 4">B18LD</strain>
    </source>
</reference>
<dbReference type="SUPFAM" id="SSF52980">
    <property type="entry name" value="Restriction endonuclease-like"/>
    <property type="match status" value="1"/>
</dbReference>
<accession>I3CHT5</accession>
<dbReference type="Proteomes" id="UP000005744">
    <property type="component" value="Unassembled WGS sequence"/>
</dbReference>
<feature type="coiled-coil region" evidence="1">
    <location>
        <begin position="18"/>
        <end position="67"/>
    </location>
</feature>
<dbReference type="OrthoDB" id="5623749at2"/>
<dbReference type="RefSeq" id="WP_002690138.1">
    <property type="nucleotide sequence ID" value="NZ_JH600070.1"/>
</dbReference>
<dbReference type="Pfam" id="PF26618">
    <property type="entry name" value="DUF8196"/>
    <property type="match status" value="1"/>
</dbReference>
<keyword evidence="4" id="KW-1185">Reference proteome</keyword>
<dbReference type="InterPro" id="IPR011335">
    <property type="entry name" value="Restrct_endonuc-II-like"/>
</dbReference>
<evidence type="ECO:0000259" key="2">
    <source>
        <dbReference type="Pfam" id="PF26618"/>
    </source>
</evidence>
<proteinExistence type="predicted"/>
<dbReference type="PANTHER" id="PTHR38753:SF1">
    <property type="entry name" value="SLR1441 PROTEIN"/>
    <property type="match status" value="1"/>
</dbReference>
<name>I3CHT5_9GAMM</name>
<dbReference type="EMBL" id="JH600070">
    <property type="protein sequence ID" value="EIJ43178.1"/>
    <property type="molecule type" value="Genomic_DNA"/>
</dbReference>
<dbReference type="HOGENOM" id="CLU_081497_0_0_6"/>
<evidence type="ECO:0000313" key="4">
    <source>
        <dbReference type="Proteomes" id="UP000005744"/>
    </source>
</evidence>
<dbReference type="InterPro" id="IPR058509">
    <property type="entry name" value="DUF8196"/>
</dbReference>
<dbReference type="AlphaFoldDB" id="I3CHT5"/>
<dbReference type="PANTHER" id="PTHR38753">
    <property type="entry name" value="SLR1441 PROTEIN"/>
    <property type="match status" value="1"/>
</dbReference>
<evidence type="ECO:0000256" key="1">
    <source>
        <dbReference type="SAM" id="Coils"/>
    </source>
</evidence>
<dbReference type="STRING" id="395493.BegalDRAFT_2324"/>